<reference evidence="5" key="1">
    <citation type="submission" date="2022-03" db="EMBL/GenBank/DDBJ databases">
        <authorList>
            <person name="Martin C."/>
        </authorList>
    </citation>
    <scope>NUCLEOTIDE SEQUENCE</scope>
</reference>
<dbReference type="GO" id="GO:0030686">
    <property type="term" value="C:90S preribosome"/>
    <property type="evidence" value="ECO:0007669"/>
    <property type="project" value="InterPro"/>
</dbReference>
<dbReference type="GO" id="GO:0030688">
    <property type="term" value="C:preribosome, small subunit precursor"/>
    <property type="evidence" value="ECO:0007669"/>
    <property type="project" value="InterPro"/>
</dbReference>
<dbReference type="Proteomes" id="UP000749559">
    <property type="component" value="Unassembled WGS sequence"/>
</dbReference>
<keyword evidence="3" id="KW-0539">Nucleus</keyword>
<dbReference type="GO" id="GO:0005730">
    <property type="term" value="C:nucleolus"/>
    <property type="evidence" value="ECO:0007669"/>
    <property type="project" value="UniProtKB-SubCell"/>
</dbReference>
<dbReference type="EMBL" id="CAIIXF020000007">
    <property type="protein sequence ID" value="CAH1790233.1"/>
    <property type="molecule type" value="Genomic_DNA"/>
</dbReference>
<proteinExistence type="inferred from homology"/>
<dbReference type="OrthoDB" id="18703at2759"/>
<gene>
    <name evidence="5" type="ORF">OFUS_LOCUS15471</name>
</gene>
<feature type="compositionally biased region" description="Basic and acidic residues" evidence="4">
    <location>
        <begin position="144"/>
        <end position="159"/>
    </location>
</feature>
<dbReference type="AlphaFoldDB" id="A0A8J1YBL3"/>
<dbReference type="Pfam" id="PF15341">
    <property type="entry name" value="SLX9"/>
    <property type="match status" value="1"/>
</dbReference>
<comment type="caution">
    <text evidence="5">The sequence shown here is derived from an EMBL/GenBank/DDBJ whole genome shotgun (WGS) entry which is preliminary data.</text>
</comment>
<feature type="region of interest" description="Disordered" evidence="4">
    <location>
        <begin position="1"/>
        <end position="35"/>
    </location>
</feature>
<dbReference type="PANTHER" id="PTHR31109">
    <property type="entry name" value="PROTEIN FAM207A"/>
    <property type="match status" value="1"/>
</dbReference>
<evidence type="ECO:0000256" key="2">
    <source>
        <dbReference type="ARBA" id="ARBA00011022"/>
    </source>
</evidence>
<dbReference type="InterPro" id="IPR028160">
    <property type="entry name" value="Slx9-like"/>
</dbReference>
<dbReference type="PANTHER" id="PTHR31109:SF2">
    <property type="entry name" value="RIBOSOME BIOGENESIS PROTEIN SLX9 HOMOLOG"/>
    <property type="match status" value="1"/>
</dbReference>
<comment type="subcellular location">
    <subcellularLocation>
        <location evidence="1">Nucleus</location>
        <location evidence="1">Nucleolus</location>
    </subcellularLocation>
</comment>
<evidence type="ECO:0000256" key="4">
    <source>
        <dbReference type="SAM" id="MobiDB-lite"/>
    </source>
</evidence>
<evidence type="ECO:0000256" key="3">
    <source>
        <dbReference type="ARBA" id="ARBA00023242"/>
    </source>
</evidence>
<accession>A0A8J1YBL3</accession>
<name>A0A8J1YBL3_OWEFU</name>
<feature type="region of interest" description="Disordered" evidence="4">
    <location>
        <begin position="94"/>
        <end position="159"/>
    </location>
</feature>
<organism evidence="5 6">
    <name type="scientific">Owenia fusiformis</name>
    <name type="common">Polychaete worm</name>
    <dbReference type="NCBI Taxonomy" id="6347"/>
    <lineage>
        <taxon>Eukaryota</taxon>
        <taxon>Metazoa</taxon>
        <taxon>Spiralia</taxon>
        <taxon>Lophotrochozoa</taxon>
        <taxon>Annelida</taxon>
        <taxon>Polychaeta</taxon>
        <taxon>Sedentaria</taxon>
        <taxon>Canalipalpata</taxon>
        <taxon>Sabellida</taxon>
        <taxon>Oweniida</taxon>
        <taxon>Oweniidae</taxon>
        <taxon>Owenia</taxon>
    </lineage>
</organism>
<keyword evidence="6" id="KW-1185">Reference proteome</keyword>
<sequence>MGKVKRQRQKLHTSSSKTDVEDEVGNSIPLPAVPDYNPFDNPFKKLIGVGTLKKLPDDWDAKSSITNKSLRGIHGKKKDKRKLRHDLWLQKLNAGESAKNEEKARKKREKTAIVGDMRPLEETLPTLELLLKGKGRKRTTSTSSDEKAKSLKKEATRKKEALADIRLFQQVLKHPKYKESPFHTISEHLHNKQKQEDEMDS</sequence>
<dbReference type="GO" id="GO:0000462">
    <property type="term" value="P:maturation of SSU-rRNA from tricistronic rRNA transcript (SSU-rRNA, 5.8S rRNA, LSU-rRNA)"/>
    <property type="evidence" value="ECO:0007669"/>
    <property type="project" value="InterPro"/>
</dbReference>
<evidence type="ECO:0000256" key="1">
    <source>
        <dbReference type="ARBA" id="ARBA00004604"/>
    </source>
</evidence>
<comment type="similarity">
    <text evidence="2">Belongs to the SLX9 family.</text>
</comment>
<feature type="compositionally biased region" description="Low complexity" evidence="4">
    <location>
        <begin position="122"/>
        <end position="132"/>
    </location>
</feature>
<protein>
    <submittedName>
        <fullName evidence="5">Uncharacterized protein</fullName>
    </submittedName>
</protein>
<feature type="region of interest" description="Disordered" evidence="4">
    <location>
        <begin position="176"/>
        <end position="201"/>
    </location>
</feature>
<feature type="compositionally biased region" description="Basic residues" evidence="4">
    <location>
        <begin position="1"/>
        <end position="11"/>
    </location>
</feature>
<evidence type="ECO:0000313" key="5">
    <source>
        <dbReference type="EMBL" id="CAH1790233.1"/>
    </source>
</evidence>
<evidence type="ECO:0000313" key="6">
    <source>
        <dbReference type="Proteomes" id="UP000749559"/>
    </source>
</evidence>
<feature type="compositionally biased region" description="Basic and acidic residues" evidence="4">
    <location>
        <begin position="177"/>
        <end position="201"/>
    </location>
</feature>